<dbReference type="PANTHER" id="PTHR11616">
    <property type="entry name" value="SODIUM/CHLORIDE DEPENDENT TRANSPORTER"/>
    <property type="match status" value="1"/>
</dbReference>
<feature type="region of interest" description="Disordered" evidence="10">
    <location>
        <begin position="658"/>
        <end position="738"/>
    </location>
</feature>
<accession>A0A6G1SF97</accession>
<keyword evidence="5" id="KW-0769">Symport</keyword>
<feature type="transmembrane region" description="Helical" evidence="11">
    <location>
        <begin position="77"/>
        <end position="99"/>
    </location>
</feature>
<feature type="compositionally biased region" description="Low complexity" evidence="10">
    <location>
        <begin position="724"/>
        <end position="738"/>
    </location>
</feature>
<evidence type="ECO:0000256" key="8">
    <source>
        <dbReference type="PIRSR" id="PIRSR600175-1"/>
    </source>
</evidence>
<feature type="transmembrane region" description="Helical" evidence="11">
    <location>
        <begin position="587"/>
        <end position="609"/>
    </location>
</feature>
<dbReference type="PANTHER" id="PTHR11616:SF240">
    <property type="entry name" value="BLOATED TUBULES, ISOFORM B-RELATED"/>
    <property type="match status" value="1"/>
</dbReference>
<dbReference type="PRINTS" id="PR00176">
    <property type="entry name" value="NANEUSMPORT"/>
</dbReference>
<feature type="compositionally biased region" description="Basic and acidic residues" evidence="10">
    <location>
        <begin position="678"/>
        <end position="687"/>
    </location>
</feature>
<feature type="transmembrane region" description="Helical" evidence="11">
    <location>
        <begin position="553"/>
        <end position="575"/>
    </location>
</feature>
<feature type="transmembrane region" description="Helical" evidence="11">
    <location>
        <begin position="285"/>
        <end position="309"/>
    </location>
</feature>
<dbReference type="EMBL" id="GGYP01004307">
    <property type="protein sequence ID" value="MDE49078.1"/>
    <property type="molecule type" value="Transcribed_RNA"/>
</dbReference>
<feature type="transmembrane region" description="Helical" evidence="11">
    <location>
        <begin position="466"/>
        <end position="487"/>
    </location>
</feature>
<reference evidence="12" key="1">
    <citation type="submission" date="2018-10" db="EMBL/GenBank/DDBJ databases">
        <title>Transcriptome assembly of Aceria tosichella (Wheat curl mite) Type 2.</title>
        <authorList>
            <person name="Scully E.D."/>
            <person name="Geib S.M."/>
            <person name="Palmer N.A."/>
            <person name="Gupta A.K."/>
            <person name="Sarath G."/>
            <person name="Tatineni S."/>
        </authorList>
    </citation>
    <scope>NUCLEOTIDE SEQUENCE</scope>
    <source>
        <strain evidence="12">LincolnNE</strain>
    </source>
</reference>
<dbReference type="Pfam" id="PF00209">
    <property type="entry name" value="SNF"/>
    <property type="match status" value="2"/>
</dbReference>
<evidence type="ECO:0000256" key="5">
    <source>
        <dbReference type="ARBA" id="ARBA00022847"/>
    </source>
</evidence>
<comment type="subcellular location">
    <subcellularLocation>
        <location evidence="1">Membrane</location>
        <topology evidence="1">Multi-pass membrane protein</topology>
    </subcellularLocation>
</comment>
<dbReference type="GO" id="GO:0046872">
    <property type="term" value="F:metal ion binding"/>
    <property type="evidence" value="ECO:0007669"/>
    <property type="project" value="UniProtKB-KW"/>
</dbReference>
<feature type="binding site" evidence="8">
    <location>
        <position position="340"/>
    </location>
    <ligand>
        <name>Na(+)</name>
        <dbReference type="ChEBI" id="CHEBI:29101"/>
        <label>1</label>
    </ligand>
</feature>
<feature type="transmembrane region" description="Helical" evidence="11">
    <location>
        <begin position="120"/>
        <end position="147"/>
    </location>
</feature>
<dbReference type="SUPFAM" id="SSF161070">
    <property type="entry name" value="SNF-like"/>
    <property type="match status" value="1"/>
</dbReference>
<feature type="disulfide bond" evidence="9">
    <location>
        <begin position="160"/>
        <end position="169"/>
    </location>
</feature>
<gene>
    <name evidence="12" type="primary">slc6a5</name>
    <name evidence="12" type="ORF">g.12649</name>
</gene>
<keyword evidence="6 11" id="KW-1133">Transmembrane helix</keyword>
<feature type="transmembrane region" description="Helical" evidence="11">
    <location>
        <begin position="499"/>
        <end position="521"/>
    </location>
</feature>
<feature type="binding site" evidence="8">
    <location>
        <position position="441"/>
    </location>
    <ligand>
        <name>Na(+)</name>
        <dbReference type="ChEBI" id="CHEBI:29101"/>
        <label>1</label>
    </ligand>
</feature>
<evidence type="ECO:0000256" key="1">
    <source>
        <dbReference type="ARBA" id="ARBA00004141"/>
    </source>
</evidence>
<dbReference type="InterPro" id="IPR000175">
    <property type="entry name" value="Na/ntran_symport"/>
</dbReference>
<name>A0A6G1SF97_9ACAR</name>
<dbReference type="GO" id="GO:0015375">
    <property type="term" value="F:glycine:sodium symporter activity"/>
    <property type="evidence" value="ECO:0007669"/>
    <property type="project" value="TreeGrafter"/>
</dbReference>
<keyword evidence="4 11" id="KW-0812">Transmembrane</keyword>
<evidence type="ECO:0000256" key="9">
    <source>
        <dbReference type="PIRSR" id="PIRSR600175-2"/>
    </source>
</evidence>
<feature type="binding site" evidence="8">
    <location>
        <position position="61"/>
    </location>
    <ligand>
        <name>Na(+)</name>
        <dbReference type="ChEBI" id="CHEBI:29101"/>
        <label>1</label>
    </ligand>
</feature>
<evidence type="ECO:0000256" key="7">
    <source>
        <dbReference type="ARBA" id="ARBA00023136"/>
    </source>
</evidence>
<feature type="binding site" evidence="8">
    <location>
        <position position="372"/>
    </location>
    <ligand>
        <name>Na(+)</name>
        <dbReference type="ChEBI" id="CHEBI:29101"/>
        <label>1</label>
    </ligand>
</feature>
<feature type="transmembrane region" description="Helical" evidence="11">
    <location>
        <begin position="255"/>
        <end position="273"/>
    </location>
</feature>
<protein>
    <submittedName>
        <fullName evidence="12">Sodium-and chloride-dependent glycine transporter 2</fullName>
    </submittedName>
</protein>
<dbReference type="AlphaFoldDB" id="A0A6G1SF97"/>
<keyword evidence="3" id="KW-0813">Transport</keyword>
<evidence type="ECO:0000256" key="4">
    <source>
        <dbReference type="ARBA" id="ARBA00022692"/>
    </source>
</evidence>
<evidence type="ECO:0000313" key="12">
    <source>
        <dbReference type="EMBL" id="MDE49078.1"/>
    </source>
</evidence>
<evidence type="ECO:0000256" key="11">
    <source>
        <dbReference type="SAM" id="Phobius"/>
    </source>
</evidence>
<dbReference type="InterPro" id="IPR037272">
    <property type="entry name" value="SNS_sf"/>
</dbReference>
<feature type="transmembrane region" description="Helical" evidence="11">
    <location>
        <begin position="329"/>
        <end position="354"/>
    </location>
</feature>
<evidence type="ECO:0000256" key="6">
    <source>
        <dbReference type="ARBA" id="ARBA00022989"/>
    </source>
</evidence>
<keyword evidence="8" id="KW-0479">Metal-binding</keyword>
<keyword evidence="9" id="KW-1015">Disulfide bond</keyword>
<sequence length="738" mass="81737">MDPSSQFIVPTIIDVPELIVTNEDIDYDDAGIFGSNRASSIWSAKLQFLGTALCYIIGLGNLWHFPYLCYKYAGGAFLTAYSLVIVAVGVPLFLMELAFGQYANEGPITIWRISPAFEGIGYSMCLISAVIAIYYNLINSWILHYLFATLTFGSLPWTNCNNSWNGPSCFLNPDEPLIASPKSNCSSALVETPSQQPAATLVNASDLLVSGNCSSANDTASFDKIIKTTNEVSLPANDYFHNNVLEIDSLSGLNFTEMTCLVLVWLIVFAVLFKNLRPITSSPIILISLVMSYLGLFAMFMRALTLPGAGQGVAQYFTTDWDRLSNIDIWADAIAQVFFSLSPCWGGIITLANMNKFHNNFHSDTMLIVALNYGTSLAAGLLTFATLGYMSQYSGIKFDEVADSGIGLIFLVYPETLAQFPLANLNSFVFFATLLFLGLTSQLTVIETVLTTIIDTWPHKLRYRRPLVLAILCSCMLLLSLFMSGLGNGGFYLMQILDAFVGTLSGMFIGILELIAIAWVYGMENFMQDIDDMISVHRPLFPSRSYWYFMWRYLTPSVLFAVLLFCLTDCPPIVYRGHQLPGWSTKLGLAITLAMVAIVPAIALIRLLLVPNGSLLDRISYLCKPSEDWAPSSYVSGPKLINRHQMFDDGELRISGSQYDDTEHERPGYCSTTYTSKSDGRLNKSDETIDDDSRDDEDLKVVDGKASYIIPEEEDEDEEEEEVTGLITTTTTTNETNV</sequence>
<feature type="transmembrane region" description="Helical" evidence="11">
    <location>
        <begin position="428"/>
        <end position="454"/>
    </location>
</feature>
<feature type="binding site" evidence="8">
    <location>
        <position position="437"/>
    </location>
    <ligand>
        <name>Na(+)</name>
        <dbReference type="ChEBI" id="CHEBI:29101"/>
        <label>1</label>
    </ligand>
</feature>
<feature type="compositionally biased region" description="Acidic residues" evidence="10">
    <location>
        <begin position="711"/>
        <end position="723"/>
    </location>
</feature>
<evidence type="ECO:0000256" key="10">
    <source>
        <dbReference type="SAM" id="MobiDB-lite"/>
    </source>
</evidence>
<organism evidence="12">
    <name type="scientific">Aceria tosichella</name>
    <name type="common">wheat curl mite</name>
    <dbReference type="NCBI Taxonomy" id="561515"/>
    <lineage>
        <taxon>Eukaryota</taxon>
        <taxon>Metazoa</taxon>
        <taxon>Ecdysozoa</taxon>
        <taxon>Arthropoda</taxon>
        <taxon>Chelicerata</taxon>
        <taxon>Arachnida</taxon>
        <taxon>Acari</taxon>
        <taxon>Acariformes</taxon>
        <taxon>Trombidiformes</taxon>
        <taxon>Prostigmata</taxon>
        <taxon>Eupodina</taxon>
        <taxon>Eriophyoidea</taxon>
        <taxon>Eriophyidae</taxon>
        <taxon>Eriophyinae</taxon>
        <taxon>Aceriini</taxon>
        <taxon>Aceria</taxon>
    </lineage>
</organism>
<evidence type="ECO:0000256" key="2">
    <source>
        <dbReference type="ARBA" id="ARBA00006459"/>
    </source>
</evidence>
<proteinExistence type="inferred from homology"/>
<feature type="transmembrane region" description="Helical" evidence="11">
    <location>
        <begin position="366"/>
        <end position="390"/>
    </location>
</feature>
<feature type="transmembrane region" description="Helical" evidence="11">
    <location>
        <begin position="46"/>
        <end position="65"/>
    </location>
</feature>
<dbReference type="PROSITE" id="PS50267">
    <property type="entry name" value="NA_NEUROTRAN_SYMP_3"/>
    <property type="match status" value="1"/>
</dbReference>
<evidence type="ECO:0000256" key="3">
    <source>
        <dbReference type="ARBA" id="ARBA00022448"/>
    </source>
</evidence>
<keyword evidence="8" id="KW-0915">Sodium</keyword>
<keyword evidence="7 11" id="KW-0472">Membrane</keyword>
<comment type="similarity">
    <text evidence="2">Belongs to the sodium:neurotransmitter symporter (SNF) (TC 2.A.22) family.</text>
</comment>
<dbReference type="GO" id="GO:0005886">
    <property type="term" value="C:plasma membrane"/>
    <property type="evidence" value="ECO:0007669"/>
    <property type="project" value="TreeGrafter"/>
</dbReference>